<dbReference type="GO" id="GO:0008270">
    <property type="term" value="F:zinc ion binding"/>
    <property type="evidence" value="ECO:0007669"/>
    <property type="project" value="UniProtKB-KW"/>
</dbReference>
<dbReference type="Pfam" id="PF07535">
    <property type="entry name" value="zf-DBF"/>
    <property type="match status" value="1"/>
</dbReference>
<feature type="region of interest" description="Disordered" evidence="11">
    <location>
        <begin position="289"/>
        <end position="341"/>
    </location>
</feature>
<dbReference type="PROSITE" id="PS51265">
    <property type="entry name" value="ZF_DBF4"/>
    <property type="match status" value="1"/>
</dbReference>
<evidence type="ECO:0000256" key="10">
    <source>
        <dbReference type="PROSITE-ProRule" id="PRU00600"/>
    </source>
</evidence>
<sequence length="388" mass="43355">MKKKTVASQCPNLTAAKPPAKDASIAEFPCQKSKGRIRKPFIKVEDSSRHYRPIYVTMTSMPELNLKTLAPHCPFLVDAKKPAGAKRRENSAKVSACEGQAAGRKNNNGKNGDGYCECCMAKYGNLMTHLRSERHQAFSKSDAYKVLNQVVSPLDCTRFNTFMKRPRCSASSVQLDTGPFGGLSVRATENIEEKHQPDNCPKEPFTFQVTSSPQSAPLLHREDKTCWTDSHRSKQRSILRKRPCRLNLFTSSPQKAAEETAPSCGESMALGPLLIPHVNFDVQVPYAGTQSHQEPRCESYLGSPSVVTNQREETDRSKKPPGKVSGNISERDGDHLFSQSCFPTGTVQRKVRVYERQRWKMDAMRQEHVTQNGTRDKSPNALANFSIH</sequence>
<evidence type="ECO:0000256" key="7">
    <source>
        <dbReference type="ARBA" id="ARBA00023242"/>
    </source>
</evidence>
<keyword evidence="5 10" id="KW-0863">Zinc-finger</keyword>
<dbReference type="GO" id="GO:0031431">
    <property type="term" value="C:Dbf4-dependent protein kinase complex"/>
    <property type="evidence" value="ECO:0007669"/>
    <property type="project" value="TreeGrafter"/>
</dbReference>
<keyword evidence="14" id="KW-1185">Reference proteome</keyword>
<dbReference type="GO" id="GO:1901987">
    <property type="term" value="P:regulation of cell cycle phase transition"/>
    <property type="evidence" value="ECO:0007669"/>
    <property type="project" value="TreeGrafter"/>
</dbReference>
<accession>A0A3Q2XYD9</accession>
<evidence type="ECO:0000256" key="3">
    <source>
        <dbReference type="ARBA" id="ARBA00022723"/>
    </source>
</evidence>
<comment type="subcellular location">
    <subcellularLocation>
        <location evidence="1">Nucleus</location>
    </subcellularLocation>
</comment>
<dbReference type="Ensembl" id="ENSHCOT00000005341.1">
    <property type="protein sequence ID" value="ENSHCOP00000005456.1"/>
    <property type="gene ID" value="ENSHCOG00000007121.1"/>
</dbReference>
<evidence type="ECO:0000256" key="5">
    <source>
        <dbReference type="ARBA" id="ARBA00022771"/>
    </source>
</evidence>
<keyword evidence="8" id="KW-0131">Cell cycle</keyword>
<evidence type="ECO:0000259" key="12">
    <source>
        <dbReference type="PROSITE" id="PS51265"/>
    </source>
</evidence>
<dbReference type="PANTHER" id="PTHR15375">
    <property type="entry name" value="ACTIVATOR OF S-PHASE KINASE-RELATED"/>
    <property type="match status" value="1"/>
</dbReference>
<keyword evidence="7" id="KW-0539">Nucleus</keyword>
<dbReference type="Proteomes" id="UP000264820">
    <property type="component" value="Unplaced"/>
</dbReference>
<evidence type="ECO:0000256" key="8">
    <source>
        <dbReference type="ARBA" id="ARBA00023306"/>
    </source>
</evidence>
<evidence type="ECO:0000256" key="9">
    <source>
        <dbReference type="ARBA" id="ARBA00040397"/>
    </source>
</evidence>
<evidence type="ECO:0000256" key="2">
    <source>
        <dbReference type="ARBA" id="ARBA00022553"/>
    </source>
</evidence>
<evidence type="ECO:0000256" key="1">
    <source>
        <dbReference type="ARBA" id="ARBA00004123"/>
    </source>
</evidence>
<evidence type="ECO:0000313" key="14">
    <source>
        <dbReference type="Proteomes" id="UP000264820"/>
    </source>
</evidence>
<dbReference type="InterPro" id="IPR006572">
    <property type="entry name" value="Znf_DBF"/>
</dbReference>
<dbReference type="GO" id="GO:0010571">
    <property type="term" value="P:positive regulation of nuclear cell cycle DNA replication"/>
    <property type="evidence" value="ECO:0007669"/>
    <property type="project" value="TreeGrafter"/>
</dbReference>
<evidence type="ECO:0000256" key="6">
    <source>
        <dbReference type="ARBA" id="ARBA00022833"/>
    </source>
</evidence>
<dbReference type="GO" id="GO:0043539">
    <property type="term" value="F:protein serine/threonine kinase activator activity"/>
    <property type="evidence" value="ECO:0007669"/>
    <property type="project" value="TreeGrafter"/>
</dbReference>
<protein>
    <recommendedName>
        <fullName evidence="9">Protein DBF4 homolog A</fullName>
    </recommendedName>
</protein>
<evidence type="ECO:0000256" key="4">
    <source>
        <dbReference type="ARBA" id="ARBA00022737"/>
    </source>
</evidence>
<dbReference type="Gene3D" id="2.10.50.40">
    <property type="match status" value="1"/>
</dbReference>
<reference evidence="13" key="1">
    <citation type="submission" date="2025-08" db="UniProtKB">
        <authorList>
            <consortium name="Ensembl"/>
        </authorList>
    </citation>
    <scope>IDENTIFICATION</scope>
</reference>
<feature type="domain" description="DBF4-type" evidence="12">
    <location>
        <begin position="109"/>
        <end position="157"/>
    </location>
</feature>
<evidence type="ECO:0000313" key="13">
    <source>
        <dbReference type="Ensembl" id="ENSHCOP00000005456.1"/>
    </source>
</evidence>
<dbReference type="InterPro" id="IPR051590">
    <property type="entry name" value="Replication_Regulatory_Kinase"/>
</dbReference>
<proteinExistence type="predicted"/>
<dbReference type="Gene3D" id="6.10.250.3410">
    <property type="entry name" value="DBF zinc finger"/>
    <property type="match status" value="1"/>
</dbReference>
<keyword evidence="3" id="KW-0479">Metal-binding</keyword>
<organism evidence="13 14">
    <name type="scientific">Hippocampus comes</name>
    <name type="common">Tiger tail seahorse</name>
    <dbReference type="NCBI Taxonomy" id="109280"/>
    <lineage>
        <taxon>Eukaryota</taxon>
        <taxon>Metazoa</taxon>
        <taxon>Chordata</taxon>
        <taxon>Craniata</taxon>
        <taxon>Vertebrata</taxon>
        <taxon>Euteleostomi</taxon>
        <taxon>Actinopterygii</taxon>
        <taxon>Neopterygii</taxon>
        <taxon>Teleostei</taxon>
        <taxon>Neoteleostei</taxon>
        <taxon>Acanthomorphata</taxon>
        <taxon>Syngnathiaria</taxon>
        <taxon>Syngnathiformes</taxon>
        <taxon>Syngnathoidei</taxon>
        <taxon>Syngnathidae</taxon>
        <taxon>Hippocampus</taxon>
    </lineage>
</organism>
<keyword evidence="4" id="KW-0677">Repeat</keyword>
<keyword evidence="2" id="KW-0597">Phosphoprotein</keyword>
<dbReference type="SMART" id="SM00586">
    <property type="entry name" value="ZnF_DBF"/>
    <property type="match status" value="1"/>
</dbReference>
<dbReference type="PANTHER" id="PTHR15375:SF22">
    <property type="entry name" value="PROTEIN DBF4 HOMOLOG A"/>
    <property type="match status" value="1"/>
</dbReference>
<dbReference type="AlphaFoldDB" id="A0A3Q2XYD9"/>
<dbReference type="FunFam" id="6.10.250.3410:FF:000001">
    <property type="entry name" value="Protein DBF4 homolog A"/>
    <property type="match status" value="1"/>
</dbReference>
<keyword evidence="6" id="KW-0862">Zinc</keyword>
<dbReference type="STRING" id="109280.ENSHCOP00000005456"/>
<name>A0A3Q2XYD9_HIPCM</name>
<dbReference type="GO" id="GO:0003676">
    <property type="term" value="F:nucleic acid binding"/>
    <property type="evidence" value="ECO:0007669"/>
    <property type="project" value="InterPro"/>
</dbReference>
<feature type="region of interest" description="Disordered" evidence="11">
    <location>
        <begin position="365"/>
        <end position="388"/>
    </location>
</feature>
<feature type="compositionally biased region" description="Basic and acidic residues" evidence="11">
    <location>
        <begin position="365"/>
        <end position="378"/>
    </location>
</feature>
<reference evidence="13" key="2">
    <citation type="submission" date="2025-09" db="UniProtKB">
        <authorList>
            <consortium name="Ensembl"/>
        </authorList>
    </citation>
    <scope>IDENTIFICATION</scope>
</reference>
<evidence type="ECO:0000256" key="11">
    <source>
        <dbReference type="SAM" id="MobiDB-lite"/>
    </source>
</evidence>
<dbReference type="InterPro" id="IPR038545">
    <property type="entry name" value="Znf_DBF_sf"/>
</dbReference>